<evidence type="ECO:0000256" key="4">
    <source>
        <dbReference type="ARBA" id="ARBA00049203"/>
    </source>
</evidence>
<comment type="similarity">
    <text evidence="1 5">Belongs to the AB hydrolase superfamily.</text>
</comment>
<dbReference type="Proteomes" id="UP000018320">
    <property type="component" value="Unassembled WGS sequence"/>
</dbReference>
<dbReference type="PANTHER" id="PTHR14189:SF0">
    <property type="entry name" value="PROTEIN PHOSPHATASE METHYLESTERASE 1"/>
    <property type="match status" value="1"/>
</dbReference>
<comment type="function">
    <text evidence="5">Demethylates proteins that have been reversibly carboxymethylated.</text>
</comment>
<dbReference type="EC" id="3.1.1.-" evidence="5"/>
<evidence type="ECO:0000313" key="9">
    <source>
        <dbReference type="Proteomes" id="UP000018320"/>
    </source>
</evidence>
<dbReference type="FunFam" id="3.40.50.1820:FF:000643">
    <property type="entry name" value="Protein phosphatase methylesterase 1"/>
    <property type="match status" value="1"/>
</dbReference>
<gene>
    <name evidence="8" type="ORF">DHA2_16180</name>
</gene>
<evidence type="ECO:0000256" key="3">
    <source>
        <dbReference type="ARBA" id="ARBA00022801"/>
    </source>
</evidence>
<reference evidence="8 9" key="2">
    <citation type="journal article" date="2013" name="Genome Biol. Evol.">
        <title>Genome sequencing of Giardia lamblia genotypes A2 and B isolates (DH and GS) and comparative analysis with the genomes of genotypes A1 and E (WB and Pig).</title>
        <authorList>
            <person name="Adam R.D."/>
            <person name="Dahlstrom E.W."/>
            <person name="Martens C.A."/>
            <person name="Bruno D.P."/>
            <person name="Barbian K.D."/>
            <person name="Ricklefs S.M."/>
            <person name="Hernandez M.M."/>
            <person name="Narla N.P."/>
            <person name="Patel R.B."/>
            <person name="Porcella S.F."/>
            <person name="Nash T.E."/>
        </authorList>
    </citation>
    <scope>NUCLEOTIDE SEQUENCE [LARGE SCALE GENOMIC DNA]</scope>
    <source>
        <strain evidence="8 9">DH</strain>
    </source>
</reference>
<accession>V6TIW1</accession>
<feature type="active site" evidence="6">
    <location>
        <position position="208"/>
    </location>
</feature>
<evidence type="ECO:0000259" key="7">
    <source>
        <dbReference type="Pfam" id="PF12697"/>
    </source>
</evidence>
<keyword evidence="2 5" id="KW-0719">Serine esterase</keyword>
<keyword evidence="3 5" id="KW-0378">Hydrolase</keyword>
<dbReference type="VEuPathDB" id="GiardiaDB:GL50581_2771"/>
<name>V6TIW1_GIAIN</name>
<proteinExistence type="inferred from homology"/>
<dbReference type="EMBL" id="AHGT01000010">
    <property type="protein sequence ID" value="ESU38681.1"/>
    <property type="molecule type" value="Genomic_DNA"/>
</dbReference>
<evidence type="ECO:0000256" key="1">
    <source>
        <dbReference type="ARBA" id="ARBA00008645"/>
    </source>
</evidence>
<sequence>MLQYILFSRTGCRINACRSAPCNLLAHNDLLVSETQNAIHSRVLSTKIKMGHPLLLKTANLDPVPEDRPGTEAPPAPASAAITFSTSYTECYDSRFFVEANGQKVNVYTKGVFDDVPLIFFVHGAGFSGLSFGPLVKRVHTEGFCAALDLRGHGLTVNEDGTTAPGDSMTIGNFVADCKAVLDHLFTHMYKPANENAQKKSILLCGHSLGGSIVARLAVELQESYDIQLCCLIDINETVAIGAIPNMMSVLRKKPLAFSSEEALVSWLLSSHTLYSRSSALFQAPGLIHGSQHPNSGRVIADLINSDDNWRDWFIGLNDNFLGKYPGYKLLFIGGMEKLDKETEIAHMQGKLSIEVVPNSGHNLHEDDPNTVAFYFIKYLRRMHLSKKLIHKPFDFKKKDPDEDPIPLEEIKRLYGSGQ</sequence>
<dbReference type="VEuPathDB" id="GiardiaDB:QR46_1386"/>
<evidence type="ECO:0000256" key="6">
    <source>
        <dbReference type="PIRSR" id="PIRSR022950-1"/>
    </source>
</evidence>
<dbReference type="Pfam" id="PF12697">
    <property type="entry name" value="Abhydrolase_6"/>
    <property type="match status" value="1"/>
</dbReference>
<dbReference type="PIRSF" id="PIRSF022950">
    <property type="entry name" value="PPase_methylesterase_euk"/>
    <property type="match status" value="1"/>
</dbReference>
<dbReference type="InterPro" id="IPR000073">
    <property type="entry name" value="AB_hydrolase_1"/>
</dbReference>
<dbReference type="VEuPathDB" id="GiardiaDB:DHA2_16180"/>
<dbReference type="Gene3D" id="3.40.50.1820">
    <property type="entry name" value="alpha/beta hydrolase"/>
    <property type="match status" value="1"/>
</dbReference>
<dbReference type="InterPro" id="IPR016812">
    <property type="entry name" value="PPase_methylesterase_euk"/>
</dbReference>
<dbReference type="VEuPathDB" id="GiardiaDB:GL50803_0016180"/>
<dbReference type="AlphaFoldDB" id="V6TIW1"/>
<organism evidence="8 9">
    <name type="scientific">Giardia intestinalis</name>
    <name type="common">Giardia lamblia</name>
    <dbReference type="NCBI Taxonomy" id="5741"/>
    <lineage>
        <taxon>Eukaryota</taxon>
        <taxon>Metamonada</taxon>
        <taxon>Diplomonadida</taxon>
        <taxon>Hexamitidae</taxon>
        <taxon>Giardiinae</taxon>
        <taxon>Giardia</taxon>
    </lineage>
</organism>
<feature type="domain" description="AB hydrolase-1" evidence="7">
    <location>
        <begin position="119"/>
        <end position="373"/>
    </location>
</feature>
<comment type="catalytic activity">
    <reaction evidence="4">
        <text>[phosphatase 2A protein]-C-terminal L-leucine methyl ester + H2O = [phosphatase 2A protein]-C-terminal L-leucine + methanol + H(+)</text>
        <dbReference type="Rhea" id="RHEA:48548"/>
        <dbReference type="Rhea" id="RHEA-COMP:12134"/>
        <dbReference type="Rhea" id="RHEA-COMP:12135"/>
        <dbReference type="ChEBI" id="CHEBI:15377"/>
        <dbReference type="ChEBI" id="CHEBI:15378"/>
        <dbReference type="ChEBI" id="CHEBI:17790"/>
        <dbReference type="ChEBI" id="CHEBI:90516"/>
        <dbReference type="ChEBI" id="CHEBI:90517"/>
        <dbReference type="EC" id="3.1.1.89"/>
    </reaction>
</comment>
<dbReference type="PANTHER" id="PTHR14189">
    <property type="entry name" value="PROTEIN PHOSPHATASE METHYLESTERASE-1 RELATED"/>
    <property type="match status" value="1"/>
</dbReference>
<evidence type="ECO:0000256" key="5">
    <source>
        <dbReference type="PIRNR" id="PIRNR022950"/>
    </source>
</evidence>
<comment type="caution">
    <text evidence="8">The sequence shown here is derived from an EMBL/GenBank/DDBJ whole genome shotgun (WGS) entry which is preliminary data.</text>
</comment>
<feature type="active site" evidence="6">
    <location>
        <position position="234"/>
    </location>
</feature>
<dbReference type="SUPFAM" id="SSF53474">
    <property type="entry name" value="alpha/beta-Hydrolases"/>
    <property type="match status" value="1"/>
</dbReference>
<feature type="active site" evidence="6">
    <location>
        <position position="362"/>
    </location>
</feature>
<dbReference type="InterPro" id="IPR029058">
    <property type="entry name" value="AB_hydrolase_fold"/>
</dbReference>
<dbReference type="GO" id="GO:0051723">
    <property type="term" value="F:protein methylesterase activity"/>
    <property type="evidence" value="ECO:0007669"/>
    <property type="project" value="UniProtKB-EC"/>
</dbReference>
<protein>
    <recommendedName>
        <fullName evidence="5">Protein phosphatase methylesterase 1</fullName>
        <shortName evidence="5">PME-1</shortName>
        <ecNumber evidence="5">3.1.1.-</ecNumber>
    </recommendedName>
</protein>
<evidence type="ECO:0000256" key="2">
    <source>
        <dbReference type="ARBA" id="ARBA00022487"/>
    </source>
</evidence>
<reference evidence="9" key="1">
    <citation type="submission" date="2012-02" db="EMBL/GenBank/DDBJ databases">
        <title>Genome sequencing of Giardia lamblia Genotypes A2 and B isolates (DH and GS) and comparative analysis with the genomes of Genotypes A1 and E (WB and Pig).</title>
        <authorList>
            <person name="Adam R."/>
            <person name="Dahlstrom E."/>
            <person name="Martens C."/>
            <person name="Bruno D."/>
            <person name="Barbian K."/>
            <person name="Porcella S.F."/>
            <person name="Nash T."/>
        </authorList>
    </citation>
    <scope>NUCLEOTIDE SEQUENCE</scope>
    <source>
        <strain evidence="9">DH</strain>
    </source>
</reference>
<evidence type="ECO:0000313" key="8">
    <source>
        <dbReference type="EMBL" id="ESU38681.1"/>
    </source>
</evidence>